<comment type="caution">
    <text evidence="1">The sequence shown here is derived from an EMBL/GenBank/DDBJ whole genome shotgun (WGS) entry which is preliminary data.</text>
</comment>
<dbReference type="EMBL" id="CM042049">
    <property type="protein sequence ID" value="KAI3747277.1"/>
    <property type="molecule type" value="Genomic_DNA"/>
</dbReference>
<accession>A0ACB9DL35</accession>
<protein>
    <submittedName>
        <fullName evidence="1">Uncharacterized protein</fullName>
    </submittedName>
</protein>
<sequence length="236" mass="26792">MKARPSLLSTIMRSFAIKRPLMLETRSFQLPKSDWLLQAQTVDCAIITSTETSDESDRAPSFGCMVGGRGNSEPGSVVLSDDAPPSYTDVASRNASHTDYSSVDRNSPEVNFEDGSSTALNYVEIYPEHYFGGFGHPEDEKLPEVLTYTDLFNIFEDIFKEEQPRLDELEEAFDVFDENKDGFIDARELQRALFALEMKEIADIQDCKKMIRAFDDNTDGRIDFNEFVKLMETTWS</sequence>
<proteinExistence type="predicted"/>
<name>A0ACB9DL35_ARCLA</name>
<gene>
    <name evidence="1" type="ORF">L6452_09731</name>
</gene>
<dbReference type="Proteomes" id="UP001055879">
    <property type="component" value="Linkage Group LG03"/>
</dbReference>
<organism evidence="1 2">
    <name type="scientific">Arctium lappa</name>
    <name type="common">Greater burdock</name>
    <name type="synonym">Lappa major</name>
    <dbReference type="NCBI Taxonomy" id="4217"/>
    <lineage>
        <taxon>Eukaryota</taxon>
        <taxon>Viridiplantae</taxon>
        <taxon>Streptophyta</taxon>
        <taxon>Embryophyta</taxon>
        <taxon>Tracheophyta</taxon>
        <taxon>Spermatophyta</taxon>
        <taxon>Magnoliopsida</taxon>
        <taxon>eudicotyledons</taxon>
        <taxon>Gunneridae</taxon>
        <taxon>Pentapetalae</taxon>
        <taxon>asterids</taxon>
        <taxon>campanulids</taxon>
        <taxon>Asterales</taxon>
        <taxon>Asteraceae</taxon>
        <taxon>Carduoideae</taxon>
        <taxon>Cardueae</taxon>
        <taxon>Arctiinae</taxon>
        <taxon>Arctium</taxon>
    </lineage>
</organism>
<evidence type="ECO:0000313" key="1">
    <source>
        <dbReference type="EMBL" id="KAI3747277.1"/>
    </source>
</evidence>
<reference evidence="1 2" key="2">
    <citation type="journal article" date="2022" name="Mol. Ecol. Resour.">
        <title>The genomes of chicory, endive, great burdock and yacon provide insights into Asteraceae paleo-polyploidization history and plant inulin production.</title>
        <authorList>
            <person name="Fan W."/>
            <person name="Wang S."/>
            <person name="Wang H."/>
            <person name="Wang A."/>
            <person name="Jiang F."/>
            <person name="Liu H."/>
            <person name="Zhao H."/>
            <person name="Xu D."/>
            <person name="Zhang Y."/>
        </authorList>
    </citation>
    <scope>NUCLEOTIDE SEQUENCE [LARGE SCALE GENOMIC DNA]</scope>
    <source>
        <strain evidence="2">cv. Niubang</strain>
    </source>
</reference>
<reference evidence="2" key="1">
    <citation type="journal article" date="2022" name="Mol. Ecol. Resour.">
        <title>The genomes of chicory, endive, great burdock and yacon provide insights into Asteraceae palaeo-polyploidization history and plant inulin production.</title>
        <authorList>
            <person name="Fan W."/>
            <person name="Wang S."/>
            <person name="Wang H."/>
            <person name="Wang A."/>
            <person name="Jiang F."/>
            <person name="Liu H."/>
            <person name="Zhao H."/>
            <person name="Xu D."/>
            <person name="Zhang Y."/>
        </authorList>
    </citation>
    <scope>NUCLEOTIDE SEQUENCE [LARGE SCALE GENOMIC DNA]</scope>
    <source>
        <strain evidence="2">cv. Niubang</strain>
    </source>
</reference>
<evidence type="ECO:0000313" key="2">
    <source>
        <dbReference type="Proteomes" id="UP001055879"/>
    </source>
</evidence>
<keyword evidence="2" id="KW-1185">Reference proteome</keyword>